<evidence type="ECO:0000313" key="2">
    <source>
        <dbReference type="Proteomes" id="UP000005475"/>
    </source>
</evidence>
<proteinExistence type="predicted"/>
<reference evidence="2" key="2">
    <citation type="submission" date="2007-04" db="EMBL/GenBank/DDBJ databases">
        <title>Draft genome sequence of Bacteroides ovatus (ATCC 8483).</title>
        <authorList>
            <person name="Sudarsanam P."/>
            <person name="Ley R."/>
            <person name="Guruge J."/>
            <person name="Turnbaugh P.J."/>
            <person name="Mahowald M."/>
            <person name="Liep D."/>
            <person name="Gordon J."/>
        </authorList>
    </citation>
    <scope>NUCLEOTIDE SEQUENCE [LARGE SCALE GENOMIC DNA]</scope>
    <source>
        <strain evidence="2">ATCC 8483 / DSM 1896 / JCM 5824 / BCRC 10623 / CCUG 4943 / NCTC 11153</strain>
    </source>
</reference>
<dbReference type="EMBL" id="AAXF02000054">
    <property type="protein sequence ID" value="EDO08890.1"/>
    <property type="molecule type" value="Genomic_DNA"/>
</dbReference>
<gene>
    <name evidence="1" type="ORF">BACOVA_04746</name>
</gene>
<reference evidence="1 2" key="1">
    <citation type="submission" date="2007-03" db="EMBL/GenBank/DDBJ databases">
        <authorList>
            <person name="Fulton L."/>
            <person name="Clifton S."/>
            <person name="Fulton B."/>
            <person name="Xu J."/>
            <person name="Minx P."/>
            <person name="Pepin K.H."/>
            <person name="Johnson M."/>
            <person name="Thiruvilangam P."/>
            <person name="Bhonagiri V."/>
            <person name="Nash W.E."/>
            <person name="Mardis E.R."/>
            <person name="Wilson R.K."/>
        </authorList>
    </citation>
    <scope>NUCLEOTIDE SEQUENCE [LARGE SCALE GENOMIC DNA]</scope>
    <source>
        <strain evidence="2">ATCC 8483 / DSM 1896 / JCM 5824 / BCRC 10623 / CCUG 4943 / NCTC 11153</strain>
    </source>
</reference>
<accession>A0AAN3A2Z1</accession>
<sequence>MSLAAARRHWQDWHGRLPLRKILSRRSHGSGLGFNGNPLEKERLWVKE</sequence>
<dbReference type="AlphaFoldDB" id="A0AAN3A2Z1"/>
<dbReference type="Proteomes" id="UP000005475">
    <property type="component" value="Unassembled WGS sequence"/>
</dbReference>
<comment type="caution">
    <text evidence="1">The sequence shown here is derived from an EMBL/GenBank/DDBJ whole genome shotgun (WGS) entry which is preliminary data.</text>
</comment>
<evidence type="ECO:0000313" key="1">
    <source>
        <dbReference type="EMBL" id="EDO08890.1"/>
    </source>
</evidence>
<name>A0AAN3A2Z1_BACO1</name>
<organism evidence="1 2">
    <name type="scientific">Bacteroides ovatus (strain ATCC 8483 / DSM 1896 / JCM 5824 / BCRC 10623 / CCUG 4943 / NCTC 11153)</name>
    <dbReference type="NCBI Taxonomy" id="411476"/>
    <lineage>
        <taxon>Bacteria</taxon>
        <taxon>Pseudomonadati</taxon>
        <taxon>Bacteroidota</taxon>
        <taxon>Bacteroidia</taxon>
        <taxon>Bacteroidales</taxon>
        <taxon>Bacteroidaceae</taxon>
        <taxon>Bacteroides</taxon>
    </lineage>
</organism>
<protein>
    <submittedName>
        <fullName evidence="1">Uncharacterized protein</fullName>
    </submittedName>
</protein>